<evidence type="ECO:0000313" key="2">
    <source>
        <dbReference type="Proteomes" id="UP000776252"/>
    </source>
</evidence>
<protein>
    <submittedName>
        <fullName evidence="1">DUF3793 family protein</fullName>
    </submittedName>
</protein>
<reference evidence="1 2" key="1">
    <citation type="submission" date="2021-06" db="EMBL/GenBank/DDBJ databases">
        <title>Clostridia strains as spoilage organisms.</title>
        <authorList>
            <person name="Wambui J."/>
            <person name="Stephan R."/>
            <person name="Stevens M.J.A."/>
        </authorList>
    </citation>
    <scope>NUCLEOTIDE SEQUENCE [LARGE SCALE GENOMIC DNA]</scope>
    <source>
        <strain evidence="1 2">DSM 14204</strain>
    </source>
</reference>
<name>A0ABS6BRK3_9CLOT</name>
<gene>
    <name evidence="1" type="ORF">KPL37_01640</name>
</gene>
<keyword evidence="2" id="KW-1185">Reference proteome</keyword>
<accession>A0ABS6BRK3</accession>
<dbReference type="EMBL" id="JAHLDV010000002">
    <property type="protein sequence ID" value="MBU3158473.1"/>
    <property type="molecule type" value="Genomic_DNA"/>
</dbReference>
<evidence type="ECO:0000313" key="1">
    <source>
        <dbReference type="EMBL" id="MBU3158473.1"/>
    </source>
</evidence>
<dbReference type="RefSeq" id="WP_216145513.1">
    <property type="nucleotide sequence ID" value="NZ_JAHLDV010000002.1"/>
</dbReference>
<organism evidence="1 2">
    <name type="scientific">Clostridium frigoris</name>
    <dbReference type="NCBI Taxonomy" id="205327"/>
    <lineage>
        <taxon>Bacteria</taxon>
        <taxon>Bacillati</taxon>
        <taxon>Bacillota</taxon>
        <taxon>Clostridia</taxon>
        <taxon>Eubacteriales</taxon>
        <taxon>Clostridiaceae</taxon>
        <taxon>Clostridium</taxon>
    </lineage>
</organism>
<dbReference type="Proteomes" id="UP000776252">
    <property type="component" value="Unassembled WGS sequence"/>
</dbReference>
<proteinExistence type="predicted"/>
<sequence>MFKIIGKRFHKMCPHHIGIFWVYMLEDVVSFVDCPNEKCKINDKRYETNRITKRSSINWLSWYPVNIYNVIIKQMKTEYFAKRCKNYVTLCKKRV</sequence>
<comment type="caution">
    <text evidence="1">The sequence shown here is derived from an EMBL/GenBank/DDBJ whole genome shotgun (WGS) entry which is preliminary data.</text>
</comment>